<dbReference type="PANTHER" id="PTHR42742:SF3">
    <property type="entry name" value="FRUCTOKINASE"/>
    <property type="match status" value="1"/>
</dbReference>
<dbReference type="Proteomes" id="UP000476511">
    <property type="component" value="Unassembled WGS sequence"/>
</dbReference>
<comment type="caution">
    <text evidence="6">The sequence shown here is derived from an EMBL/GenBank/DDBJ whole genome shotgun (WGS) entry which is preliminary data.</text>
</comment>
<keyword evidence="2" id="KW-0862">Zinc</keyword>
<dbReference type="InterPro" id="IPR051804">
    <property type="entry name" value="Carb_Metab_Reg_Kinase/Isom"/>
</dbReference>
<dbReference type="PANTHER" id="PTHR42742">
    <property type="entry name" value="TRANSCRIPTIONAL REPRESSOR MPRA"/>
    <property type="match status" value="1"/>
</dbReference>
<keyword evidence="7" id="KW-1185">Reference proteome</keyword>
<evidence type="ECO:0000313" key="7">
    <source>
        <dbReference type="Proteomes" id="UP000476511"/>
    </source>
</evidence>
<dbReference type="Gene3D" id="2.60.120.10">
    <property type="entry name" value="Jelly Rolls"/>
    <property type="match status" value="2"/>
</dbReference>
<dbReference type="SUPFAM" id="SSF51182">
    <property type="entry name" value="RmlC-like cupins"/>
    <property type="match status" value="1"/>
</dbReference>
<reference evidence="6 7" key="1">
    <citation type="submission" date="2019-11" db="EMBL/GenBank/DDBJ databases">
        <title>Agromyces kandeliae sp. nov., isolated from mangrove soil.</title>
        <authorList>
            <person name="Wang R."/>
        </authorList>
    </citation>
    <scope>NUCLEOTIDE SEQUENCE [LARGE SCALE GENOMIC DNA]</scope>
    <source>
        <strain evidence="6 7">Q22</strain>
    </source>
</reference>
<organism evidence="6 7">
    <name type="scientific">Agromyces kandeliae</name>
    <dbReference type="NCBI Taxonomy" id="2666141"/>
    <lineage>
        <taxon>Bacteria</taxon>
        <taxon>Bacillati</taxon>
        <taxon>Actinomycetota</taxon>
        <taxon>Actinomycetes</taxon>
        <taxon>Micrococcales</taxon>
        <taxon>Microbacteriaceae</taxon>
        <taxon>Agromyces</taxon>
    </lineage>
</organism>
<gene>
    <name evidence="6" type="ORF">GJR97_10150</name>
</gene>
<evidence type="ECO:0000256" key="3">
    <source>
        <dbReference type="ARBA" id="ARBA00029741"/>
    </source>
</evidence>
<evidence type="ECO:0000256" key="4">
    <source>
        <dbReference type="ARBA" id="ARBA00030762"/>
    </source>
</evidence>
<dbReference type="EMBL" id="WKJD01000015">
    <property type="protein sequence ID" value="MRX44087.1"/>
    <property type="molecule type" value="Genomic_DNA"/>
</dbReference>
<dbReference type="RefSeq" id="WP_154346381.1">
    <property type="nucleotide sequence ID" value="NZ_WKJD01000015.1"/>
</dbReference>
<dbReference type="AlphaFoldDB" id="A0A6L5R4T3"/>
<dbReference type="InterPro" id="IPR014710">
    <property type="entry name" value="RmlC-like_jellyroll"/>
</dbReference>
<protein>
    <recommendedName>
        <fullName evidence="3">Phosphohexomutase</fullName>
    </recommendedName>
    <alternativeName>
        <fullName evidence="4">Phosphomannose isomerase</fullName>
    </alternativeName>
</protein>
<dbReference type="InterPro" id="IPR049071">
    <property type="entry name" value="MPI_cupin_dom"/>
</dbReference>
<name>A0A6L5R4T3_9MICO</name>
<keyword evidence="6" id="KW-0413">Isomerase</keyword>
<keyword evidence="1" id="KW-0479">Metal-binding</keyword>
<accession>A0A6L5R4T3</accession>
<dbReference type="GO" id="GO:0016853">
    <property type="term" value="F:isomerase activity"/>
    <property type="evidence" value="ECO:0007669"/>
    <property type="project" value="UniProtKB-KW"/>
</dbReference>
<evidence type="ECO:0000313" key="6">
    <source>
        <dbReference type="EMBL" id="MRX44087.1"/>
    </source>
</evidence>
<evidence type="ECO:0000256" key="2">
    <source>
        <dbReference type="ARBA" id="ARBA00022833"/>
    </source>
</evidence>
<evidence type="ECO:0000259" key="5">
    <source>
        <dbReference type="Pfam" id="PF21621"/>
    </source>
</evidence>
<sequence length="348" mass="37004">MIPVLLPPNPVQHFYRGGDRIAALRGIEQLTDHQPEEWLGATVSRFDDASTGPAVTEGGIVLRDLVSADPESWIGPVPGRDRGDVGILVKLLDARQRLPVHVHPPRDFAARHLDCPYGKTEAWYVLDADADCAVYVGWNTDLDRDELDRRRDAQDSEWMLAHMNRLVVREGTGVLVPAGTAHAIDGGIFVAEVQEPTDFSILLEWSVTTSTREESHLDLGFDTVMPAVSTARLSPDGLAGLTSEVGARPGGAEFRSLLPVAADPYFRLSDATVRSAATSVRPAGFAVVLVTEGSGELVGAGGRIPVAKGEAFAVPHAFGDWRLVGDGSVLVGEPGAGWPGTLGDGGIA</sequence>
<proteinExistence type="predicted"/>
<dbReference type="Pfam" id="PF21621">
    <property type="entry name" value="MPI_cupin_dom"/>
    <property type="match status" value="1"/>
</dbReference>
<evidence type="ECO:0000256" key="1">
    <source>
        <dbReference type="ARBA" id="ARBA00022723"/>
    </source>
</evidence>
<feature type="domain" description="Mannose-6-phosphate isomerase cupin" evidence="5">
    <location>
        <begin position="264"/>
        <end position="331"/>
    </location>
</feature>
<dbReference type="InterPro" id="IPR011051">
    <property type="entry name" value="RmlC_Cupin_sf"/>
</dbReference>
<dbReference type="CDD" id="cd07010">
    <property type="entry name" value="cupin_PMI_type_I_N_bac"/>
    <property type="match status" value="1"/>
</dbReference>
<dbReference type="GO" id="GO:0046872">
    <property type="term" value="F:metal ion binding"/>
    <property type="evidence" value="ECO:0007669"/>
    <property type="project" value="UniProtKB-KW"/>
</dbReference>